<sequence length="185" mass="18439">MKFTSILALTASAMLVFVDNGIAVPTGNGLGYMEDSGSFKNVALAEHGGKESSSEDHPKKGTADDNSGRGSDKLSGDDPTEKGSQGNGDKDKSGDGHGSKGSGDKTTFDIANDCGEAETVVLGPKGAVIKGDGSEKGPDGDKGSGEDTSDKGSAKGIIKGSGDDHSDKGSGDKSTVVIGTAQDAK</sequence>
<dbReference type="EMBL" id="DF836378">
    <property type="protein sequence ID" value="GAN05380.1"/>
    <property type="molecule type" value="Genomic_DNA"/>
</dbReference>
<keyword evidence="2" id="KW-0732">Signal</keyword>
<gene>
    <name evidence="3" type="ORF">MAM1_0089d04850</name>
</gene>
<reference evidence="3" key="1">
    <citation type="submission" date="2014-09" db="EMBL/GenBank/DDBJ databases">
        <title>Draft genome sequence of an oleaginous Mucoromycotina fungus Mucor ambiguus NBRC6742.</title>
        <authorList>
            <person name="Takeda I."/>
            <person name="Yamane N."/>
            <person name="Morita T."/>
            <person name="Tamano K."/>
            <person name="Machida M."/>
            <person name="Baker S."/>
            <person name="Koike H."/>
        </authorList>
    </citation>
    <scope>NUCLEOTIDE SEQUENCE</scope>
    <source>
        <strain evidence="3">NBRC 6742</strain>
    </source>
</reference>
<accession>A0A0C9LUP4</accession>
<dbReference type="OrthoDB" id="10661889at2759"/>
<feature type="compositionally biased region" description="Basic and acidic residues" evidence="1">
    <location>
        <begin position="47"/>
        <end position="81"/>
    </location>
</feature>
<keyword evidence="4" id="KW-1185">Reference proteome</keyword>
<evidence type="ECO:0000313" key="4">
    <source>
        <dbReference type="Proteomes" id="UP000053815"/>
    </source>
</evidence>
<feature type="signal peptide" evidence="2">
    <location>
        <begin position="1"/>
        <end position="23"/>
    </location>
</feature>
<feature type="chain" id="PRO_5002214624" evidence="2">
    <location>
        <begin position="24"/>
        <end position="185"/>
    </location>
</feature>
<dbReference type="AlphaFoldDB" id="A0A0C9LUP4"/>
<evidence type="ECO:0000256" key="2">
    <source>
        <dbReference type="SAM" id="SignalP"/>
    </source>
</evidence>
<evidence type="ECO:0000256" key="1">
    <source>
        <dbReference type="SAM" id="MobiDB-lite"/>
    </source>
</evidence>
<name>A0A0C9LUP4_9FUNG</name>
<dbReference type="Proteomes" id="UP000053815">
    <property type="component" value="Unassembled WGS sequence"/>
</dbReference>
<protein>
    <submittedName>
        <fullName evidence="3">Uncharacterized protein</fullName>
    </submittedName>
</protein>
<feature type="compositionally biased region" description="Basic and acidic residues" evidence="1">
    <location>
        <begin position="88"/>
        <end position="107"/>
    </location>
</feature>
<proteinExistence type="predicted"/>
<organism evidence="3">
    <name type="scientific">Mucor ambiguus</name>
    <dbReference type="NCBI Taxonomy" id="91626"/>
    <lineage>
        <taxon>Eukaryota</taxon>
        <taxon>Fungi</taxon>
        <taxon>Fungi incertae sedis</taxon>
        <taxon>Mucoromycota</taxon>
        <taxon>Mucoromycotina</taxon>
        <taxon>Mucoromycetes</taxon>
        <taxon>Mucorales</taxon>
        <taxon>Mucorineae</taxon>
        <taxon>Mucoraceae</taxon>
        <taxon>Mucor</taxon>
    </lineage>
</organism>
<feature type="region of interest" description="Disordered" evidence="1">
    <location>
        <begin position="44"/>
        <end position="185"/>
    </location>
</feature>
<feature type="compositionally biased region" description="Basic and acidic residues" evidence="1">
    <location>
        <begin position="161"/>
        <end position="171"/>
    </location>
</feature>
<evidence type="ECO:0000313" key="3">
    <source>
        <dbReference type="EMBL" id="GAN05380.1"/>
    </source>
</evidence>
<feature type="compositionally biased region" description="Basic and acidic residues" evidence="1">
    <location>
        <begin position="132"/>
        <end position="153"/>
    </location>
</feature>